<name>A0A4Y2D5K8_ARAVE</name>
<dbReference type="Proteomes" id="UP000499080">
    <property type="component" value="Unassembled WGS sequence"/>
</dbReference>
<reference evidence="2 3" key="1">
    <citation type="journal article" date="2019" name="Sci. Rep.">
        <title>Orb-weaving spider Araneus ventricosus genome elucidates the spidroin gene catalogue.</title>
        <authorList>
            <person name="Kono N."/>
            <person name="Nakamura H."/>
            <person name="Ohtoshi R."/>
            <person name="Moran D.A.P."/>
            <person name="Shinohara A."/>
            <person name="Yoshida Y."/>
            <person name="Fujiwara M."/>
            <person name="Mori M."/>
            <person name="Tomita M."/>
            <person name="Arakawa K."/>
        </authorList>
    </citation>
    <scope>NUCLEOTIDE SEQUENCE [LARGE SCALE GENOMIC DNA]</scope>
</reference>
<gene>
    <name evidence="2" type="ORF">AVEN_249134_1</name>
</gene>
<evidence type="ECO:0000313" key="3">
    <source>
        <dbReference type="Proteomes" id="UP000499080"/>
    </source>
</evidence>
<feature type="compositionally biased region" description="Polar residues" evidence="1">
    <location>
        <begin position="15"/>
        <end position="25"/>
    </location>
</feature>
<sequence length="116" mass="12621">MDVENDNANVVIENRGSNSINSTDSLYSPGHTIGISSDTSQHGSYIPVITTDSADDDELPSLALENIYSFLSRTDPNPDSNFSLKKACHKFVMTRVQVCHKVVMTRVQACSKLAAS</sequence>
<dbReference type="EMBL" id="BGPR01000299">
    <property type="protein sequence ID" value="GBM11387.1"/>
    <property type="molecule type" value="Genomic_DNA"/>
</dbReference>
<organism evidence="2 3">
    <name type="scientific">Araneus ventricosus</name>
    <name type="common">Orbweaver spider</name>
    <name type="synonym">Epeira ventricosa</name>
    <dbReference type="NCBI Taxonomy" id="182803"/>
    <lineage>
        <taxon>Eukaryota</taxon>
        <taxon>Metazoa</taxon>
        <taxon>Ecdysozoa</taxon>
        <taxon>Arthropoda</taxon>
        <taxon>Chelicerata</taxon>
        <taxon>Arachnida</taxon>
        <taxon>Araneae</taxon>
        <taxon>Araneomorphae</taxon>
        <taxon>Entelegynae</taxon>
        <taxon>Araneoidea</taxon>
        <taxon>Araneidae</taxon>
        <taxon>Araneus</taxon>
    </lineage>
</organism>
<evidence type="ECO:0000256" key="1">
    <source>
        <dbReference type="SAM" id="MobiDB-lite"/>
    </source>
</evidence>
<feature type="region of interest" description="Disordered" evidence="1">
    <location>
        <begin position="1"/>
        <end position="25"/>
    </location>
</feature>
<evidence type="ECO:0000313" key="2">
    <source>
        <dbReference type="EMBL" id="GBM11387.1"/>
    </source>
</evidence>
<protein>
    <submittedName>
        <fullName evidence="2">Uncharacterized protein</fullName>
    </submittedName>
</protein>
<accession>A0A4Y2D5K8</accession>
<dbReference type="AlphaFoldDB" id="A0A4Y2D5K8"/>
<keyword evidence="3" id="KW-1185">Reference proteome</keyword>
<proteinExistence type="predicted"/>
<comment type="caution">
    <text evidence="2">The sequence shown here is derived from an EMBL/GenBank/DDBJ whole genome shotgun (WGS) entry which is preliminary data.</text>
</comment>